<comment type="caution">
    <text evidence="3">The sequence shown here is derived from an EMBL/GenBank/DDBJ whole genome shotgun (WGS) entry which is preliminary data.</text>
</comment>
<sequence>MAGRMATIICRHGGSIMMHGSNPDYEGGVEEVICISKSSTYNDLLRKMHEVTGWDKSSYRILIKCKFPTSGGNYTSIEVKDDNTTRAMFGLFPHAYSVELYLEKENNLQPTDQVRDVPSFQGNSHCHLPSQQPLSDPRPQLHLLPQRPFPGPIEPTVLYEQNTHRSSAILRGENPGCLDCSEHFTSLHMWPVDDRIMPYIVRAGFAHFVKLRWFRLDRALITALIERWRRETQTFHLPFGEMTITLQDVAVLLGLRVDGDAVSGTTLIDDWPALAHRLLGQLPPPNVIRGGRIALTWLYQKFHKTPAKASEEVAQQYARAYLLHLLGATVLADGTGSHVHLMYLLLFEDFDTAGNYAWGSATLAFLYRELSKGCQAGAGGVSGCLSLLQLWAWEHLDIGRPHLLEDRIEIDGPLGTRWNGKKKKGGNSHGALRLYRAELEYLKPYQINWQPYSDEIFRKLPALCTTGSTVWRSRTPIICFEIVEMHVPDRVLLQFGLEQHTPPQDVDVIERISRKGRPQVDWRRYHESFVQRWDRRVQTVVDGKPAMTERLPSSTYMQWYLKITNRLNFPSSYSHEILHQPKGASEAALVGAIRHVIDHLGGAIAAGTFSGNDMSLSSYVCSYLSAVLQSLPTLEGEATSADKTSQSQPSPTRAQGPAENPTQTTELAAEGGALPRGQVKRKRRVVGTEDPSLNPILQGNAAAPSGPPASSSAALPSVAAPDPSGSAEESIALPATSARLEASATVAIATSPFSTPELVKPTAPVMNTITASVDPSTSTSSTSVAVSSPMDMSTGAFSLAPTSSSPSDLPVSKLSKDTEASNKVEGPDGRIRRRGRPPTRSREHNKPPKK</sequence>
<evidence type="ECO:0000313" key="4">
    <source>
        <dbReference type="Proteomes" id="UP000825729"/>
    </source>
</evidence>
<evidence type="ECO:0000256" key="1">
    <source>
        <dbReference type="SAM" id="MobiDB-lite"/>
    </source>
</evidence>
<organism evidence="3 4">
    <name type="scientific">Aristolochia fimbriata</name>
    <name type="common">White veined hardy Dutchman's pipe vine</name>
    <dbReference type="NCBI Taxonomy" id="158543"/>
    <lineage>
        <taxon>Eukaryota</taxon>
        <taxon>Viridiplantae</taxon>
        <taxon>Streptophyta</taxon>
        <taxon>Embryophyta</taxon>
        <taxon>Tracheophyta</taxon>
        <taxon>Spermatophyta</taxon>
        <taxon>Magnoliopsida</taxon>
        <taxon>Magnoliidae</taxon>
        <taxon>Piperales</taxon>
        <taxon>Aristolochiaceae</taxon>
        <taxon>Aristolochia</taxon>
    </lineage>
</organism>
<dbReference type="Pfam" id="PF10536">
    <property type="entry name" value="PMD"/>
    <property type="match status" value="1"/>
</dbReference>
<feature type="region of interest" description="Disordered" evidence="1">
    <location>
        <begin position="637"/>
        <end position="730"/>
    </location>
</feature>
<dbReference type="Proteomes" id="UP000825729">
    <property type="component" value="Unassembled WGS sequence"/>
</dbReference>
<dbReference type="PANTHER" id="PTHR46033:SF62">
    <property type="entry name" value="AMINOTRANSFERASE-LIKE PLANT MOBILE DOMAIN-CONTAINING PROTEIN"/>
    <property type="match status" value="1"/>
</dbReference>
<proteinExistence type="predicted"/>
<evidence type="ECO:0000313" key="3">
    <source>
        <dbReference type="EMBL" id="KAG9456253.1"/>
    </source>
</evidence>
<dbReference type="EMBL" id="JAINDJ010000002">
    <property type="protein sequence ID" value="KAG9456253.1"/>
    <property type="molecule type" value="Genomic_DNA"/>
</dbReference>
<dbReference type="InterPro" id="IPR044824">
    <property type="entry name" value="MAIN-like"/>
</dbReference>
<dbReference type="InterPro" id="IPR019557">
    <property type="entry name" value="AminoTfrase-like_pln_mobile"/>
</dbReference>
<feature type="compositionally biased region" description="Polar residues" evidence="1">
    <location>
        <begin position="120"/>
        <end position="134"/>
    </location>
</feature>
<feature type="compositionally biased region" description="Low complexity" evidence="1">
    <location>
        <begin position="770"/>
        <end position="789"/>
    </location>
</feature>
<feature type="compositionally biased region" description="Basic and acidic residues" evidence="1">
    <location>
        <begin position="814"/>
        <end position="830"/>
    </location>
</feature>
<dbReference type="PANTHER" id="PTHR46033">
    <property type="entry name" value="PROTEIN MAIN-LIKE 2"/>
    <property type="match status" value="1"/>
</dbReference>
<name>A0AAV7F5K6_ARIFI</name>
<feature type="region of interest" description="Disordered" evidence="1">
    <location>
        <begin position="113"/>
        <end position="145"/>
    </location>
</feature>
<keyword evidence="4" id="KW-1185">Reference proteome</keyword>
<dbReference type="AlphaFoldDB" id="A0AAV7F5K6"/>
<reference evidence="3 4" key="1">
    <citation type="submission" date="2021-07" db="EMBL/GenBank/DDBJ databases">
        <title>The Aristolochia fimbriata genome: insights into angiosperm evolution, floral development and chemical biosynthesis.</title>
        <authorList>
            <person name="Jiao Y."/>
        </authorList>
    </citation>
    <scope>NUCLEOTIDE SEQUENCE [LARGE SCALE GENOMIC DNA]</scope>
    <source>
        <strain evidence="3">IBCAS-2021</strain>
        <tissue evidence="3">Leaf</tissue>
    </source>
</reference>
<evidence type="ECO:0000259" key="2">
    <source>
        <dbReference type="Pfam" id="PF10536"/>
    </source>
</evidence>
<feature type="domain" description="Aminotransferase-like plant mobile" evidence="2">
    <location>
        <begin position="204"/>
        <end position="560"/>
    </location>
</feature>
<feature type="compositionally biased region" description="Low complexity" evidence="1">
    <location>
        <begin position="701"/>
        <end position="724"/>
    </location>
</feature>
<protein>
    <recommendedName>
        <fullName evidence="2">Aminotransferase-like plant mobile domain-containing protein</fullName>
    </recommendedName>
</protein>
<feature type="compositionally biased region" description="Basic and acidic residues" evidence="1">
    <location>
        <begin position="840"/>
        <end position="850"/>
    </location>
</feature>
<feature type="region of interest" description="Disordered" evidence="1">
    <location>
        <begin position="770"/>
        <end position="850"/>
    </location>
</feature>
<accession>A0AAV7F5K6</accession>
<dbReference type="GO" id="GO:0010073">
    <property type="term" value="P:meristem maintenance"/>
    <property type="evidence" value="ECO:0007669"/>
    <property type="project" value="InterPro"/>
</dbReference>
<feature type="compositionally biased region" description="Polar residues" evidence="1">
    <location>
        <begin position="641"/>
        <end position="653"/>
    </location>
</feature>
<gene>
    <name evidence="3" type="ORF">H6P81_000761</name>
</gene>